<dbReference type="GO" id="GO:0032993">
    <property type="term" value="C:protein-DNA complex"/>
    <property type="evidence" value="ECO:0007669"/>
    <property type="project" value="TreeGrafter"/>
</dbReference>
<keyword evidence="2 8" id="KW-0597">Phosphoprotein</keyword>
<comment type="function">
    <text evidence="7">May play the central regulatory role in sporulation. It may be an element of the effector pathway responsible for the activation of sporulation genes in response to nutritional stress. Spo0A may act in concert with spo0H (a sigma factor) to control the expression of some genes that are critical to the sporulation process.</text>
</comment>
<dbReference type="Gene3D" id="6.10.250.690">
    <property type="match status" value="1"/>
</dbReference>
<dbReference type="SMART" id="SM00448">
    <property type="entry name" value="REC"/>
    <property type="match status" value="1"/>
</dbReference>
<evidence type="ECO:0000259" key="10">
    <source>
        <dbReference type="PROSITE" id="PS50110"/>
    </source>
</evidence>
<feature type="modified residue" description="4-aspartylphosphate" evidence="8">
    <location>
        <position position="51"/>
    </location>
</feature>
<dbReference type="FunFam" id="1.10.10.10:FF:000005">
    <property type="entry name" value="Two-component system response regulator"/>
    <property type="match status" value="1"/>
</dbReference>
<sequence>MRILVAEDDKSIAAVLKRRLEAAHYSVDVCHDGAAAYDYLRLTDYDVAIMDIMMPVEDGLSAVRRAREAGVRTPVLFLTARDAVADRVEGLDAGGDDYLVKPFALDEVMARVRALSRRGRPEGGAVLTLADLSVDTAAQKVTRAGKAIALTGREYALLEYLMRNQGAVLSRERIEQNIFNYDYEGASNMVDVYIRYLRKKVDEGFSPKLIHTVRGAGYVLREEA</sequence>
<evidence type="ECO:0000313" key="13">
    <source>
        <dbReference type="Proteomes" id="UP000824260"/>
    </source>
</evidence>
<dbReference type="FunFam" id="3.40.50.2300:FF:000002">
    <property type="entry name" value="DNA-binding response regulator PhoP"/>
    <property type="match status" value="1"/>
</dbReference>
<dbReference type="SUPFAM" id="SSF52172">
    <property type="entry name" value="CheY-like"/>
    <property type="match status" value="1"/>
</dbReference>
<keyword evidence="6" id="KW-0804">Transcription</keyword>
<evidence type="ECO:0000256" key="2">
    <source>
        <dbReference type="ARBA" id="ARBA00022553"/>
    </source>
</evidence>
<dbReference type="GO" id="GO:0000976">
    <property type="term" value="F:transcription cis-regulatory region binding"/>
    <property type="evidence" value="ECO:0007669"/>
    <property type="project" value="TreeGrafter"/>
</dbReference>
<reference evidence="12" key="2">
    <citation type="journal article" date="2021" name="PeerJ">
        <title>Extensive microbial diversity within the chicken gut microbiome revealed by metagenomics and culture.</title>
        <authorList>
            <person name="Gilroy R."/>
            <person name="Ravi A."/>
            <person name="Getino M."/>
            <person name="Pursley I."/>
            <person name="Horton D.L."/>
            <person name="Alikhan N.F."/>
            <person name="Baker D."/>
            <person name="Gharbi K."/>
            <person name="Hall N."/>
            <person name="Watson M."/>
            <person name="Adriaenssens E.M."/>
            <person name="Foster-Nyarko E."/>
            <person name="Jarju S."/>
            <person name="Secka A."/>
            <person name="Antonio M."/>
            <person name="Oren A."/>
            <person name="Chaudhuri R.R."/>
            <person name="La Ragione R."/>
            <person name="Hildebrand F."/>
            <person name="Pallen M.J."/>
        </authorList>
    </citation>
    <scope>NUCLEOTIDE SEQUENCE</scope>
    <source>
        <strain evidence="12">ChiSjej6B24-2974</strain>
    </source>
</reference>
<dbReference type="InterPro" id="IPR039420">
    <property type="entry name" value="WalR-like"/>
</dbReference>
<reference evidence="12" key="1">
    <citation type="submission" date="2020-10" db="EMBL/GenBank/DDBJ databases">
        <authorList>
            <person name="Gilroy R."/>
        </authorList>
    </citation>
    <scope>NUCLEOTIDE SEQUENCE</scope>
    <source>
        <strain evidence="12">ChiSjej6B24-2974</strain>
    </source>
</reference>
<accession>A0A9D0ZJX2</accession>
<dbReference type="Gene3D" id="1.10.10.10">
    <property type="entry name" value="Winged helix-like DNA-binding domain superfamily/Winged helix DNA-binding domain"/>
    <property type="match status" value="1"/>
</dbReference>
<feature type="domain" description="Response regulatory" evidence="10">
    <location>
        <begin position="2"/>
        <end position="116"/>
    </location>
</feature>
<dbReference type="Proteomes" id="UP000824260">
    <property type="component" value="Unassembled WGS sequence"/>
</dbReference>
<keyword evidence="3" id="KW-0902">Two-component regulatory system</keyword>
<dbReference type="GO" id="GO:0000156">
    <property type="term" value="F:phosphorelay response regulator activity"/>
    <property type="evidence" value="ECO:0007669"/>
    <property type="project" value="TreeGrafter"/>
</dbReference>
<dbReference type="PANTHER" id="PTHR48111">
    <property type="entry name" value="REGULATOR OF RPOS"/>
    <property type="match status" value="1"/>
</dbReference>
<feature type="DNA-binding region" description="OmpR/PhoB-type" evidence="9">
    <location>
        <begin position="124"/>
        <end position="222"/>
    </location>
</feature>
<evidence type="ECO:0000256" key="9">
    <source>
        <dbReference type="PROSITE-ProRule" id="PRU01091"/>
    </source>
</evidence>
<dbReference type="EMBL" id="DVFZ01000010">
    <property type="protein sequence ID" value="HIQ81639.1"/>
    <property type="molecule type" value="Genomic_DNA"/>
</dbReference>
<evidence type="ECO:0000256" key="6">
    <source>
        <dbReference type="ARBA" id="ARBA00023163"/>
    </source>
</evidence>
<comment type="caution">
    <text evidence="12">The sequence shown here is derived from an EMBL/GenBank/DDBJ whole genome shotgun (WGS) entry which is preliminary data.</text>
</comment>
<dbReference type="SMART" id="SM00862">
    <property type="entry name" value="Trans_reg_C"/>
    <property type="match status" value="1"/>
</dbReference>
<keyword evidence="4" id="KW-0805">Transcription regulation</keyword>
<dbReference type="Gene3D" id="3.40.50.2300">
    <property type="match status" value="1"/>
</dbReference>
<dbReference type="InterPro" id="IPR036388">
    <property type="entry name" value="WH-like_DNA-bd_sf"/>
</dbReference>
<dbReference type="PROSITE" id="PS51755">
    <property type="entry name" value="OMPR_PHOB"/>
    <property type="match status" value="1"/>
</dbReference>
<dbReference type="PROSITE" id="PS50110">
    <property type="entry name" value="RESPONSE_REGULATORY"/>
    <property type="match status" value="1"/>
</dbReference>
<keyword evidence="5 9" id="KW-0238">DNA-binding</keyword>
<dbReference type="GO" id="GO:0005829">
    <property type="term" value="C:cytosol"/>
    <property type="evidence" value="ECO:0007669"/>
    <property type="project" value="TreeGrafter"/>
</dbReference>
<evidence type="ECO:0000256" key="8">
    <source>
        <dbReference type="PROSITE-ProRule" id="PRU00169"/>
    </source>
</evidence>
<evidence type="ECO:0000313" key="12">
    <source>
        <dbReference type="EMBL" id="HIQ81639.1"/>
    </source>
</evidence>
<evidence type="ECO:0000256" key="7">
    <source>
        <dbReference type="ARBA" id="ARBA00024867"/>
    </source>
</evidence>
<dbReference type="GO" id="GO:0006355">
    <property type="term" value="P:regulation of DNA-templated transcription"/>
    <property type="evidence" value="ECO:0007669"/>
    <property type="project" value="InterPro"/>
</dbReference>
<dbReference type="InterPro" id="IPR001867">
    <property type="entry name" value="OmpR/PhoB-type_DNA-bd"/>
</dbReference>
<proteinExistence type="predicted"/>
<dbReference type="InterPro" id="IPR001789">
    <property type="entry name" value="Sig_transdc_resp-reg_receiver"/>
</dbReference>
<evidence type="ECO:0000256" key="4">
    <source>
        <dbReference type="ARBA" id="ARBA00023015"/>
    </source>
</evidence>
<protein>
    <recommendedName>
        <fullName evidence="1">Stage 0 sporulation protein A homolog</fullName>
    </recommendedName>
</protein>
<evidence type="ECO:0000256" key="5">
    <source>
        <dbReference type="ARBA" id="ARBA00023125"/>
    </source>
</evidence>
<organism evidence="12 13">
    <name type="scientific">Candidatus Pullichristensenella stercorigallinarum</name>
    <dbReference type="NCBI Taxonomy" id="2840909"/>
    <lineage>
        <taxon>Bacteria</taxon>
        <taxon>Bacillati</taxon>
        <taxon>Bacillota</taxon>
        <taxon>Clostridia</taxon>
        <taxon>Candidatus Pullichristensenella</taxon>
    </lineage>
</organism>
<evidence type="ECO:0000256" key="1">
    <source>
        <dbReference type="ARBA" id="ARBA00018672"/>
    </source>
</evidence>
<feature type="domain" description="OmpR/PhoB-type" evidence="11">
    <location>
        <begin position="124"/>
        <end position="222"/>
    </location>
</feature>
<gene>
    <name evidence="12" type="ORF">IAA52_00895</name>
</gene>
<dbReference type="Pfam" id="PF00486">
    <property type="entry name" value="Trans_reg_C"/>
    <property type="match status" value="1"/>
</dbReference>
<evidence type="ECO:0000256" key="3">
    <source>
        <dbReference type="ARBA" id="ARBA00023012"/>
    </source>
</evidence>
<dbReference type="InterPro" id="IPR011006">
    <property type="entry name" value="CheY-like_superfamily"/>
</dbReference>
<dbReference type="PANTHER" id="PTHR48111:SF22">
    <property type="entry name" value="REGULATOR OF RPOS"/>
    <property type="match status" value="1"/>
</dbReference>
<dbReference type="CDD" id="cd00383">
    <property type="entry name" value="trans_reg_C"/>
    <property type="match status" value="1"/>
</dbReference>
<dbReference type="Pfam" id="PF00072">
    <property type="entry name" value="Response_reg"/>
    <property type="match status" value="1"/>
</dbReference>
<evidence type="ECO:0000259" key="11">
    <source>
        <dbReference type="PROSITE" id="PS51755"/>
    </source>
</evidence>
<dbReference type="AlphaFoldDB" id="A0A9D0ZJX2"/>
<name>A0A9D0ZJX2_9FIRM</name>